<dbReference type="Proteomes" id="UP000658514">
    <property type="component" value="Unassembled WGS sequence"/>
</dbReference>
<accession>A0ABR8AK74</accession>
<comment type="caution">
    <text evidence="2">The sequence shown here is derived from an EMBL/GenBank/DDBJ whole genome shotgun (WGS) entry which is preliminary data.</text>
</comment>
<organism evidence="2 3">
    <name type="scientific">Calothrix parietina FACHB-288</name>
    <dbReference type="NCBI Taxonomy" id="2692896"/>
    <lineage>
        <taxon>Bacteria</taxon>
        <taxon>Bacillati</taxon>
        <taxon>Cyanobacteriota</taxon>
        <taxon>Cyanophyceae</taxon>
        <taxon>Nostocales</taxon>
        <taxon>Calotrichaceae</taxon>
        <taxon>Calothrix</taxon>
    </lineage>
</organism>
<dbReference type="InterPro" id="IPR047995">
    <property type="entry name" value="Choice_anch_K"/>
</dbReference>
<evidence type="ECO:0000313" key="2">
    <source>
        <dbReference type="EMBL" id="MBD2200309.1"/>
    </source>
</evidence>
<feature type="chain" id="PRO_5047249105" evidence="1">
    <location>
        <begin position="19"/>
        <end position="279"/>
    </location>
</feature>
<keyword evidence="1" id="KW-0732">Signal</keyword>
<dbReference type="EMBL" id="JACJQH010000083">
    <property type="protein sequence ID" value="MBD2200309.1"/>
    <property type="molecule type" value="Genomic_DNA"/>
</dbReference>
<reference evidence="2 3" key="1">
    <citation type="journal article" date="2020" name="ISME J.">
        <title>Comparative genomics reveals insights into cyanobacterial evolution and habitat adaptation.</title>
        <authorList>
            <person name="Chen M.Y."/>
            <person name="Teng W.K."/>
            <person name="Zhao L."/>
            <person name="Hu C.X."/>
            <person name="Zhou Y.K."/>
            <person name="Han B.P."/>
            <person name="Song L.R."/>
            <person name="Shu W.S."/>
        </authorList>
    </citation>
    <scope>NUCLEOTIDE SEQUENCE [LARGE SCALE GENOMIC DNA]</scope>
    <source>
        <strain evidence="2 3">FACHB-288</strain>
    </source>
</reference>
<proteinExistence type="predicted"/>
<gene>
    <name evidence="2" type="ORF">H6G24_33415</name>
</gene>
<feature type="signal peptide" evidence="1">
    <location>
        <begin position="1"/>
        <end position="18"/>
    </location>
</feature>
<evidence type="ECO:0000256" key="1">
    <source>
        <dbReference type="SAM" id="SignalP"/>
    </source>
</evidence>
<name>A0ABR8AK74_9CYAN</name>
<keyword evidence="3" id="KW-1185">Reference proteome</keyword>
<dbReference type="NCBIfam" id="TIGR02595">
    <property type="entry name" value="PEP_CTERM"/>
    <property type="match status" value="1"/>
</dbReference>
<dbReference type="InterPro" id="IPR013424">
    <property type="entry name" value="Ice-binding_C"/>
</dbReference>
<evidence type="ECO:0000313" key="3">
    <source>
        <dbReference type="Proteomes" id="UP000658514"/>
    </source>
</evidence>
<protein>
    <submittedName>
        <fullName evidence="2">Choice-of-anchor K domain-containing protein</fullName>
    </submittedName>
</protein>
<dbReference type="NCBIfam" id="NF038131">
    <property type="entry name" value="choice_anch_K"/>
    <property type="match status" value="1"/>
</dbReference>
<sequence>MSLVFTTAISGCSMFALAAFGFSSQAQAFTISGSADGVWSNPILDEANLCLKTPNHPECATMVQGVGTNKFSWGTVAKISATKKANELTFTGNSFSADQGSWTKIGTLKYFNAINYADTNVKNVTLNLALSFGDSQKPVNKLLQVNFNLVNTPNPAKPKNIQELKDVAYADRVEFATPLPTTEFIYNLDSFIFEIGGFGKPIFPRPPQTSISALEDDFAQNQFGIEHEIYARVSYGQKPNSPPKNNVPEPSTVAGSLLAGMYLLYRKNFSKQKAKSSCR</sequence>